<protein>
    <submittedName>
        <fullName evidence="3">DUF4136 domain-containing protein</fullName>
    </submittedName>
</protein>
<feature type="signal peptide" evidence="1">
    <location>
        <begin position="1"/>
        <end position="22"/>
    </location>
</feature>
<evidence type="ECO:0000313" key="4">
    <source>
        <dbReference type="Proteomes" id="UP000441333"/>
    </source>
</evidence>
<evidence type="ECO:0000256" key="1">
    <source>
        <dbReference type="SAM" id="SignalP"/>
    </source>
</evidence>
<feature type="domain" description="DUF4136" evidence="2">
    <location>
        <begin position="25"/>
        <end position="187"/>
    </location>
</feature>
<feature type="chain" id="PRO_5026670812" evidence="1">
    <location>
        <begin position="23"/>
        <end position="192"/>
    </location>
</feature>
<dbReference type="Pfam" id="PF13590">
    <property type="entry name" value="DUF4136"/>
    <property type="match status" value="1"/>
</dbReference>
<dbReference type="Proteomes" id="UP000441333">
    <property type="component" value="Unassembled WGS sequence"/>
</dbReference>
<gene>
    <name evidence="3" type="ORF">F6U93_08350</name>
</gene>
<comment type="caution">
    <text evidence="3">The sequence shown here is derived from an EMBL/GenBank/DDBJ whole genome shotgun (WGS) entry which is preliminary data.</text>
</comment>
<name>A0A6N6MCK0_9FLAO</name>
<keyword evidence="1" id="KW-0732">Signal</keyword>
<organism evidence="3 4">
    <name type="scientific">Pseudotamlana haliotis</name>
    <dbReference type="NCBI Taxonomy" id="2614804"/>
    <lineage>
        <taxon>Bacteria</taxon>
        <taxon>Pseudomonadati</taxon>
        <taxon>Bacteroidota</taxon>
        <taxon>Flavobacteriia</taxon>
        <taxon>Flavobacteriales</taxon>
        <taxon>Flavobacteriaceae</taxon>
        <taxon>Pseudotamlana</taxon>
    </lineage>
</organism>
<dbReference type="Gene3D" id="3.30.160.670">
    <property type="match status" value="1"/>
</dbReference>
<keyword evidence="4" id="KW-1185">Reference proteome</keyword>
<dbReference type="EMBL" id="WAAT01000042">
    <property type="protein sequence ID" value="KAB1067942.1"/>
    <property type="molecule type" value="Genomic_DNA"/>
</dbReference>
<sequence length="192" mass="21892">MKSIKCITLFVLMLFVGTSSFAQIKSDYDKSTDFSKYKTYSFKGWEKNSDKILNDFDKKRFLDALKNEFSIRGLSYVESGADAVITLYLVVNNKTSTTAYTDFNGGMGYGYGMRRGWGWGMGPGMVSSTTTYNEDDYKEGTLVVDMYDTSGKNLIWQGVMTKVIKDNSEKRDKTIPKYIKKLMKKFPVEPLK</sequence>
<evidence type="ECO:0000259" key="2">
    <source>
        <dbReference type="Pfam" id="PF13590"/>
    </source>
</evidence>
<dbReference type="AlphaFoldDB" id="A0A6N6MCK0"/>
<reference evidence="3 4" key="1">
    <citation type="submission" date="2019-09" db="EMBL/GenBank/DDBJ databases">
        <authorList>
            <person name="Cao W.R."/>
        </authorList>
    </citation>
    <scope>NUCLEOTIDE SEQUENCE [LARGE SCALE GENOMIC DNA]</scope>
    <source>
        <strain evidence="3 4">B1N29</strain>
    </source>
</reference>
<dbReference type="RefSeq" id="WP_150938748.1">
    <property type="nucleotide sequence ID" value="NZ_WAAT01000042.1"/>
</dbReference>
<dbReference type="InterPro" id="IPR025411">
    <property type="entry name" value="DUF4136"/>
</dbReference>
<evidence type="ECO:0000313" key="3">
    <source>
        <dbReference type="EMBL" id="KAB1067942.1"/>
    </source>
</evidence>
<accession>A0A6N6MCK0</accession>
<proteinExistence type="predicted"/>